<dbReference type="RefSeq" id="WP_119335550.1">
    <property type="nucleotide sequence ID" value="NZ_AP018558.1"/>
</dbReference>
<keyword evidence="2" id="KW-1185">Reference proteome</keyword>
<accession>A0A2Z6DZT0</accession>
<reference evidence="1 2" key="1">
    <citation type="submission" date="2018-04" db="EMBL/GenBank/DDBJ databases">
        <title>Complete genome sequence of Hydrogenophilus thermoluteolus TH-1.</title>
        <authorList>
            <person name="Arai H."/>
        </authorList>
    </citation>
    <scope>NUCLEOTIDE SEQUENCE [LARGE SCALE GENOMIC DNA]</scope>
    <source>
        <strain evidence="1 2">TH-1</strain>
    </source>
</reference>
<dbReference type="Proteomes" id="UP000262004">
    <property type="component" value="Chromosome"/>
</dbReference>
<dbReference type="KEGG" id="htl:HPTL_1590"/>
<proteinExistence type="predicted"/>
<evidence type="ECO:0000313" key="2">
    <source>
        <dbReference type="Proteomes" id="UP000262004"/>
    </source>
</evidence>
<gene>
    <name evidence="1" type="ORF">HPTL_1590</name>
</gene>
<organism evidence="1 2">
    <name type="scientific">Hydrogenophilus thermoluteolus</name>
    <name type="common">Pseudomonas hydrogenothermophila</name>
    <dbReference type="NCBI Taxonomy" id="297"/>
    <lineage>
        <taxon>Bacteria</taxon>
        <taxon>Pseudomonadati</taxon>
        <taxon>Pseudomonadota</taxon>
        <taxon>Hydrogenophilia</taxon>
        <taxon>Hydrogenophilales</taxon>
        <taxon>Hydrogenophilaceae</taxon>
        <taxon>Hydrogenophilus</taxon>
    </lineage>
</organism>
<dbReference type="EMBL" id="AP018558">
    <property type="protein sequence ID" value="BBD77850.1"/>
    <property type="molecule type" value="Genomic_DNA"/>
</dbReference>
<protein>
    <submittedName>
        <fullName evidence="1">Uncharacterized protein</fullName>
    </submittedName>
</protein>
<name>A0A2Z6DZT0_HYDTE</name>
<evidence type="ECO:0000313" key="1">
    <source>
        <dbReference type="EMBL" id="BBD77850.1"/>
    </source>
</evidence>
<sequence>MTAEAATAAVSVSPQWLALRLGEHFPELPPETVRWDSATAARILALWHARYANQEDSAATVAGAWVVAVAWAVGYPLETSFWTLWLPKVIAEGQQHDGVVTGEVAAALALYLAGDGAWPLDARVECLMAVLALHGVTARLLPAAPDTAQADGGEPAQLPFWGIATEPTVQLVRRGTVSRACQTLFWLDFSALERQIDRLVKRWLQAPHQTQSQQLIWLLLAFAERLGLAGRRVRRQPCHCDAKVVVGWEAIAALASGAPVAWQGAEIVELSDLVLGARLRFTASVSVRDGEIVAVRFTAEHVSVSIATQWWLGVVRWQRTAATARIVGLQILAPIEAATAILSLAPEAKRGTRQLGIVLKRWLPYFPQPVLVLRRLERLSGAWWLVREPERFQVSVERFQPGRIRLVTPHVTVAEIWPKEA</sequence>
<dbReference type="AlphaFoldDB" id="A0A2Z6DZT0"/>